<evidence type="ECO:0000259" key="2">
    <source>
        <dbReference type="Pfam" id="PF10882"/>
    </source>
</evidence>
<accession>A0ABS6T8K6</accession>
<dbReference type="RefSeq" id="WP_218324298.1">
    <property type="nucleotide sequence ID" value="NZ_JAHUZB010000001.1"/>
</dbReference>
<reference evidence="3 4" key="1">
    <citation type="submission" date="2021-06" db="EMBL/GenBank/DDBJ databases">
        <title>Enterococcus alishanensis sp. nov., a novel lactic acid bacterium isolated from fresh coffee beans.</title>
        <authorList>
            <person name="Chen Y.-S."/>
        </authorList>
    </citation>
    <scope>NUCLEOTIDE SEQUENCE [LARGE SCALE GENOMIC DNA]</scope>
    <source>
        <strain evidence="3 4">ALS3</strain>
    </source>
</reference>
<keyword evidence="1" id="KW-0472">Membrane</keyword>
<dbReference type="InterPro" id="IPR027783">
    <property type="entry name" value="Bacterial_PH-related"/>
</dbReference>
<feature type="transmembrane region" description="Helical" evidence="1">
    <location>
        <begin position="241"/>
        <end position="264"/>
    </location>
</feature>
<feature type="transmembrane region" description="Helical" evidence="1">
    <location>
        <begin position="166"/>
        <end position="186"/>
    </location>
</feature>
<dbReference type="Pfam" id="PF10882">
    <property type="entry name" value="bPH_5"/>
    <property type="match status" value="1"/>
</dbReference>
<proteinExistence type="predicted"/>
<keyword evidence="1" id="KW-1133">Transmembrane helix</keyword>
<feature type="transmembrane region" description="Helical" evidence="1">
    <location>
        <begin position="80"/>
        <end position="99"/>
    </location>
</feature>
<dbReference type="Proteomes" id="UP000774130">
    <property type="component" value="Unassembled WGS sequence"/>
</dbReference>
<feature type="transmembrane region" description="Helical" evidence="1">
    <location>
        <begin position="210"/>
        <end position="235"/>
    </location>
</feature>
<feature type="transmembrane region" description="Helical" evidence="1">
    <location>
        <begin position="325"/>
        <end position="346"/>
    </location>
</feature>
<feature type="transmembrane region" description="Helical" evidence="1">
    <location>
        <begin position="6"/>
        <end position="25"/>
    </location>
</feature>
<feature type="transmembrane region" description="Helical" evidence="1">
    <location>
        <begin position="58"/>
        <end position="74"/>
    </location>
</feature>
<sequence length="458" mass="53481">MMGIIIFVIFVFCSFIMAFTGGLAAKPHNYVVIENTFSPEHVNDPQVTTLAKKYRKRLFQVATIYSLISLIFFLPMKDSIFMTLFFLVLYALIANFYFLQIRYIRKMHNLIVQNHWELTEAPVQMNTQTIIEKNRKIVSIWWFVAALILIIAGNVVLLSFNQGLGIIMLITMLVTWLLLIVGWYYIKRLPVRALTDDQKINQQYNDLTKFYWSSMMAGMSIGITLMIFIPMFSIYMKPSTFMIFMIVEFILMFLLIGFTLYWLLRLRKKQDALLSQTPTFRYRGDDYYWRFGLYYNPNDHRLMIPDRVGMNMGVNIGRLGGKVSMAIVGIILVVAMVGTIGPMYFLDYHPNPMTYQVETNEIILDAPFYPSKEIAYNNIENVRLVKQLPDHFIKTNGLATDHYAIGNFQDKQTKISMFVINNDQPILEIQTKQRTYYYTNKQAKKTRDAYQAILAHLP</sequence>
<protein>
    <recommendedName>
        <fullName evidence="2">Bacterial Pleckstrin homology domain-containing protein</fullName>
    </recommendedName>
</protein>
<evidence type="ECO:0000256" key="1">
    <source>
        <dbReference type="SAM" id="Phobius"/>
    </source>
</evidence>
<gene>
    <name evidence="3" type="ORF">KUA55_00950</name>
</gene>
<feature type="domain" description="Bacterial Pleckstrin homology" evidence="2">
    <location>
        <begin position="353"/>
        <end position="443"/>
    </location>
</feature>
<name>A0ABS6T8K6_9ENTE</name>
<dbReference type="EMBL" id="JAHUZB010000001">
    <property type="protein sequence ID" value="MBV7389231.1"/>
    <property type="molecule type" value="Genomic_DNA"/>
</dbReference>
<feature type="transmembrane region" description="Helical" evidence="1">
    <location>
        <begin position="140"/>
        <end position="160"/>
    </location>
</feature>
<organism evidence="3 4">
    <name type="scientific">Enterococcus alishanensis</name>
    <dbReference type="NCBI Taxonomy" id="1303817"/>
    <lineage>
        <taxon>Bacteria</taxon>
        <taxon>Bacillati</taxon>
        <taxon>Bacillota</taxon>
        <taxon>Bacilli</taxon>
        <taxon>Lactobacillales</taxon>
        <taxon>Enterococcaceae</taxon>
        <taxon>Enterococcus</taxon>
    </lineage>
</organism>
<evidence type="ECO:0000313" key="3">
    <source>
        <dbReference type="EMBL" id="MBV7389231.1"/>
    </source>
</evidence>
<keyword evidence="1" id="KW-0812">Transmembrane</keyword>
<evidence type="ECO:0000313" key="4">
    <source>
        <dbReference type="Proteomes" id="UP000774130"/>
    </source>
</evidence>
<keyword evidence="4" id="KW-1185">Reference proteome</keyword>
<comment type="caution">
    <text evidence="3">The sequence shown here is derived from an EMBL/GenBank/DDBJ whole genome shotgun (WGS) entry which is preliminary data.</text>
</comment>